<organism evidence="6 7">
    <name type="scientific">Amborella trichopoda</name>
    <dbReference type="NCBI Taxonomy" id="13333"/>
    <lineage>
        <taxon>Eukaryota</taxon>
        <taxon>Viridiplantae</taxon>
        <taxon>Streptophyta</taxon>
        <taxon>Embryophyta</taxon>
        <taxon>Tracheophyta</taxon>
        <taxon>Spermatophyta</taxon>
        <taxon>Magnoliopsida</taxon>
        <taxon>Amborellales</taxon>
        <taxon>Amborellaceae</taxon>
        <taxon>Amborella</taxon>
    </lineage>
</organism>
<evidence type="ECO:0000256" key="3">
    <source>
        <dbReference type="PROSITE-ProRule" id="PRU01131"/>
    </source>
</evidence>
<accession>W1NKS0</accession>
<feature type="compositionally biased region" description="Low complexity" evidence="4">
    <location>
        <begin position="18"/>
        <end position="29"/>
    </location>
</feature>
<dbReference type="EMBL" id="KI397331">
    <property type="protein sequence ID" value="ERM96066.1"/>
    <property type="molecule type" value="Genomic_DNA"/>
</dbReference>
<dbReference type="InterPro" id="IPR007650">
    <property type="entry name" value="Zf-FLZ_dom"/>
</dbReference>
<dbReference type="PROSITE" id="PS51795">
    <property type="entry name" value="ZF_FLZ"/>
    <property type="match status" value="1"/>
</dbReference>
<reference evidence="7" key="1">
    <citation type="journal article" date="2013" name="Science">
        <title>The Amborella genome and the evolution of flowering plants.</title>
        <authorList>
            <consortium name="Amborella Genome Project"/>
        </authorList>
    </citation>
    <scope>NUCLEOTIDE SEQUENCE [LARGE SCALE GENOMIC DNA]</scope>
</reference>
<dbReference type="OMA" id="PRTWSIF"/>
<proteinExistence type="inferred from homology"/>
<feature type="zinc finger region" description="FLZ-type" evidence="3">
    <location>
        <begin position="71"/>
        <end position="115"/>
    </location>
</feature>
<feature type="region of interest" description="Disordered" evidence="4">
    <location>
        <begin position="1"/>
        <end position="29"/>
    </location>
</feature>
<gene>
    <name evidence="6" type="ORF">AMTR_s00129p00107910</name>
</gene>
<dbReference type="PANTHER" id="PTHR47847:SF2">
    <property type="entry name" value="FCS-LIKE ZINC FINGER 17-RELATED"/>
    <property type="match status" value="1"/>
</dbReference>
<dbReference type="Gramene" id="ERM96066">
    <property type="protein sequence ID" value="ERM96066"/>
    <property type="gene ID" value="AMTR_s00129p00107910"/>
</dbReference>
<dbReference type="KEGG" id="atr:18423993"/>
<evidence type="ECO:0000256" key="2">
    <source>
        <dbReference type="ARBA" id="ARBA00022723"/>
    </source>
</evidence>
<dbReference type="Pfam" id="PF04570">
    <property type="entry name" value="zf-FLZ"/>
    <property type="match status" value="1"/>
</dbReference>
<feature type="domain" description="FLZ-type" evidence="5">
    <location>
        <begin position="71"/>
        <end position="115"/>
    </location>
</feature>
<evidence type="ECO:0000313" key="7">
    <source>
        <dbReference type="Proteomes" id="UP000017836"/>
    </source>
</evidence>
<sequence>MLRRTKSSFKLDGGTPKRNNSTTTGSRSTPVGLRIVIEIPQRESGIVDKSMIRPKMSEIPASFPANMPELGFLQSCSMCKKKLSPKNDIYIYRGEMGFCSVECRWRQIFMDERRERSVSTISKASSSMYCRNDRKAHVSNRERRLEAAA</sequence>
<dbReference type="PANTHER" id="PTHR47847">
    <property type="entry name" value="FCS-LIKE ZINC FINGER 17"/>
    <property type="match status" value="1"/>
</dbReference>
<dbReference type="HOGENOM" id="CLU_118814_0_0_1"/>
<keyword evidence="7" id="KW-1185">Reference proteome</keyword>
<evidence type="ECO:0000256" key="1">
    <source>
        <dbReference type="ARBA" id="ARBA00009374"/>
    </source>
</evidence>
<protein>
    <recommendedName>
        <fullName evidence="5">FLZ-type domain-containing protein</fullName>
    </recommendedName>
</protein>
<evidence type="ECO:0000256" key="4">
    <source>
        <dbReference type="SAM" id="MobiDB-lite"/>
    </source>
</evidence>
<dbReference type="GO" id="GO:0046872">
    <property type="term" value="F:metal ion binding"/>
    <property type="evidence" value="ECO:0007669"/>
    <property type="project" value="UniProtKB-KW"/>
</dbReference>
<dbReference type="OrthoDB" id="1927223at2759"/>
<evidence type="ECO:0000259" key="5">
    <source>
        <dbReference type="PROSITE" id="PS51795"/>
    </source>
</evidence>
<comment type="similarity">
    <text evidence="1">Belongs to the FLZ family.</text>
</comment>
<dbReference type="STRING" id="13333.W1NKS0"/>
<dbReference type="Proteomes" id="UP000017836">
    <property type="component" value="Unassembled WGS sequence"/>
</dbReference>
<dbReference type="eggNOG" id="ENOG502S8BY">
    <property type="taxonomic scope" value="Eukaryota"/>
</dbReference>
<keyword evidence="2" id="KW-0479">Metal-binding</keyword>
<dbReference type="InterPro" id="IPR044181">
    <property type="entry name" value="FLZ17/18"/>
</dbReference>
<name>W1NKS0_AMBTC</name>
<evidence type="ECO:0000313" key="6">
    <source>
        <dbReference type="EMBL" id="ERM96066.1"/>
    </source>
</evidence>
<dbReference type="AlphaFoldDB" id="W1NKS0"/>